<dbReference type="GO" id="GO:0016740">
    <property type="term" value="F:transferase activity"/>
    <property type="evidence" value="ECO:0007669"/>
    <property type="project" value="UniProtKB-KW"/>
</dbReference>
<dbReference type="InterPro" id="IPR036282">
    <property type="entry name" value="Glutathione-S-Trfase_C_sf"/>
</dbReference>
<dbReference type="RefSeq" id="WP_012110923.1">
    <property type="nucleotide sequence ID" value="NC_009719.1"/>
</dbReference>
<dbReference type="SFLD" id="SFLDG00358">
    <property type="entry name" value="Main_(cytGST)"/>
    <property type="match status" value="1"/>
</dbReference>
<dbReference type="PANTHER" id="PTHR44051:SF21">
    <property type="entry name" value="GLUTATHIONE S-TRANSFERASE FAMILY PROTEIN"/>
    <property type="match status" value="1"/>
</dbReference>
<evidence type="ECO:0000259" key="1">
    <source>
        <dbReference type="PROSITE" id="PS50404"/>
    </source>
</evidence>
<dbReference type="KEGG" id="pla:Plav_2005"/>
<dbReference type="AlphaFoldDB" id="A7HUN6"/>
<dbReference type="SFLD" id="SFLDG01150">
    <property type="entry name" value="Main.1:_Beta-like"/>
    <property type="match status" value="1"/>
</dbReference>
<dbReference type="PROSITE" id="PS50404">
    <property type="entry name" value="GST_NTER"/>
    <property type="match status" value="1"/>
</dbReference>
<gene>
    <name evidence="3" type="ordered locus">Plav_2005</name>
</gene>
<dbReference type="InterPro" id="IPR004045">
    <property type="entry name" value="Glutathione_S-Trfase_N"/>
</dbReference>
<dbReference type="HOGENOM" id="CLU_011226_6_4_5"/>
<dbReference type="STRING" id="402881.Plav_2005"/>
<dbReference type="InterPro" id="IPR010987">
    <property type="entry name" value="Glutathione-S-Trfase_C-like"/>
</dbReference>
<dbReference type="InterPro" id="IPR036249">
    <property type="entry name" value="Thioredoxin-like_sf"/>
</dbReference>
<dbReference type="OrthoDB" id="5740960at2"/>
<keyword evidence="3" id="KW-0808">Transferase</keyword>
<dbReference type="SUPFAM" id="SSF47616">
    <property type="entry name" value="GST C-terminal domain-like"/>
    <property type="match status" value="1"/>
</dbReference>
<keyword evidence="4" id="KW-1185">Reference proteome</keyword>
<sequence>MLKIYHAKNTRSVRIVWLCEELGIPYELKTLNFAPADLQSEAYLAIHPLGKVPAVDEDGLILNESGAITQYLLAKHGNGRLEPKHGTPEHAQFLHWFHFAEATFMGPLGNIAQHAFIRPEADRIPQIALEGQQNAKKMLDVLEKELSDKPYVCGAEFSAADIMLGYDLLLCKLFGLLTPDHPKVSAYFARLSERPAFQKATA</sequence>
<dbReference type="CDD" id="cd03046">
    <property type="entry name" value="GST_N_GTT1_like"/>
    <property type="match status" value="1"/>
</dbReference>
<accession>A7HUN6</accession>
<evidence type="ECO:0000259" key="2">
    <source>
        <dbReference type="PROSITE" id="PS50405"/>
    </source>
</evidence>
<evidence type="ECO:0000313" key="3">
    <source>
        <dbReference type="EMBL" id="ABS63619.1"/>
    </source>
</evidence>
<dbReference type="PANTHER" id="PTHR44051">
    <property type="entry name" value="GLUTATHIONE S-TRANSFERASE-RELATED"/>
    <property type="match status" value="1"/>
</dbReference>
<dbReference type="Pfam" id="PF13410">
    <property type="entry name" value="GST_C_2"/>
    <property type="match status" value="1"/>
</dbReference>
<evidence type="ECO:0000313" key="4">
    <source>
        <dbReference type="Proteomes" id="UP000006377"/>
    </source>
</evidence>
<dbReference type="SUPFAM" id="SSF52833">
    <property type="entry name" value="Thioredoxin-like"/>
    <property type="match status" value="1"/>
</dbReference>
<dbReference type="PROSITE" id="PS50405">
    <property type="entry name" value="GST_CTER"/>
    <property type="match status" value="1"/>
</dbReference>
<dbReference type="SFLD" id="SFLDS00019">
    <property type="entry name" value="Glutathione_Transferase_(cytos"/>
    <property type="match status" value="1"/>
</dbReference>
<dbReference type="Proteomes" id="UP000006377">
    <property type="component" value="Chromosome"/>
</dbReference>
<dbReference type="Gene3D" id="3.40.30.10">
    <property type="entry name" value="Glutaredoxin"/>
    <property type="match status" value="1"/>
</dbReference>
<dbReference type="EMBL" id="CP000774">
    <property type="protein sequence ID" value="ABS63619.1"/>
    <property type="molecule type" value="Genomic_DNA"/>
</dbReference>
<organism evidence="3 4">
    <name type="scientific">Parvibaculum lavamentivorans (strain DS-1 / DSM 13023 / NCIMB 13966)</name>
    <dbReference type="NCBI Taxonomy" id="402881"/>
    <lineage>
        <taxon>Bacteria</taxon>
        <taxon>Pseudomonadati</taxon>
        <taxon>Pseudomonadota</taxon>
        <taxon>Alphaproteobacteria</taxon>
        <taxon>Hyphomicrobiales</taxon>
        <taxon>Parvibaculaceae</taxon>
        <taxon>Parvibaculum</taxon>
    </lineage>
</organism>
<dbReference type="Gene3D" id="1.20.1050.10">
    <property type="match status" value="1"/>
</dbReference>
<proteinExistence type="predicted"/>
<feature type="domain" description="GST N-terminal" evidence="1">
    <location>
        <begin position="1"/>
        <end position="80"/>
    </location>
</feature>
<dbReference type="Pfam" id="PF02798">
    <property type="entry name" value="GST_N"/>
    <property type="match status" value="1"/>
</dbReference>
<protein>
    <submittedName>
        <fullName evidence="3">Glutathione S-transferase domain</fullName>
    </submittedName>
</protein>
<reference evidence="3 4" key="1">
    <citation type="journal article" date="2011" name="Stand. Genomic Sci.">
        <title>Complete genome sequence of Parvibaculum lavamentivorans type strain (DS-1(T)).</title>
        <authorList>
            <person name="Schleheck D."/>
            <person name="Weiss M."/>
            <person name="Pitluck S."/>
            <person name="Bruce D."/>
            <person name="Land M.L."/>
            <person name="Han S."/>
            <person name="Saunders E."/>
            <person name="Tapia R."/>
            <person name="Detter C."/>
            <person name="Brettin T."/>
            <person name="Han J."/>
            <person name="Woyke T."/>
            <person name="Goodwin L."/>
            <person name="Pennacchio L."/>
            <person name="Nolan M."/>
            <person name="Cook A.M."/>
            <person name="Kjelleberg S."/>
            <person name="Thomas T."/>
        </authorList>
    </citation>
    <scope>NUCLEOTIDE SEQUENCE [LARGE SCALE GENOMIC DNA]</scope>
    <source>
        <strain evidence="4">DS-1 / DSM 13023 / NCIMB 13966</strain>
    </source>
</reference>
<dbReference type="eggNOG" id="COG0625">
    <property type="taxonomic scope" value="Bacteria"/>
</dbReference>
<feature type="domain" description="GST C-terminal" evidence="2">
    <location>
        <begin position="86"/>
        <end position="202"/>
    </location>
</feature>
<dbReference type="InterPro" id="IPR040079">
    <property type="entry name" value="Glutathione_S-Trfase"/>
</dbReference>
<name>A7HUN6_PARL1</name>